<feature type="transmembrane region" description="Helical" evidence="1">
    <location>
        <begin position="99"/>
        <end position="117"/>
    </location>
</feature>
<evidence type="ECO:0000256" key="1">
    <source>
        <dbReference type="SAM" id="Phobius"/>
    </source>
</evidence>
<feature type="transmembrane region" description="Helical" evidence="1">
    <location>
        <begin position="183"/>
        <end position="205"/>
    </location>
</feature>
<gene>
    <name evidence="2" type="ORF">A2786_03515</name>
</gene>
<feature type="transmembrane region" description="Helical" evidence="1">
    <location>
        <begin position="297"/>
        <end position="316"/>
    </location>
</feature>
<feature type="transmembrane region" description="Helical" evidence="1">
    <location>
        <begin position="424"/>
        <end position="445"/>
    </location>
</feature>
<dbReference type="EMBL" id="MHCJ01000003">
    <property type="protein sequence ID" value="OGY18540.1"/>
    <property type="molecule type" value="Genomic_DNA"/>
</dbReference>
<feature type="transmembrane region" description="Helical" evidence="1">
    <location>
        <begin position="217"/>
        <end position="240"/>
    </location>
</feature>
<keyword evidence="1" id="KW-1133">Transmembrane helix</keyword>
<feature type="transmembrane region" description="Helical" evidence="1">
    <location>
        <begin position="56"/>
        <end position="78"/>
    </location>
</feature>
<comment type="caution">
    <text evidence="2">The sequence shown here is derived from an EMBL/GenBank/DDBJ whole genome shotgun (WGS) entry which is preliminary data.</text>
</comment>
<feature type="transmembrane region" description="Helical" evidence="1">
    <location>
        <begin position="451"/>
        <end position="471"/>
    </location>
</feature>
<reference evidence="2 3" key="1">
    <citation type="journal article" date="2016" name="Nat. Commun.">
        <title>Thousands of microbial genomes shed light on interconnected biogeochemical processes in an aquifer system.</title>
        <authorList>
            <person name="Anantharaman K."/>
            <person name="Brown C.T."/>
            <person name="Hug L.A."/>
            <person name="Sharon I."/>
            <person name="Castelle C.J."/>
            <person name="Probst A.J."/>
            <person name="Thomas B.C."/>
            <person name="Singh A."/>
            <person name="Wilkins M.J."/>
            <person name="Karaoz U."/>
            <person name="Brodie E.L."/>
            <person name="Williams K.H."/>
            <person name="Hubbard S.S."/>
            <person name="Banfield J.F."/>
        </authorList>
    </citation>
    <scope>NUCLEOTIDE SEQUENCE [LARGE SCALE GENOMIC DNA]</scope>
</reference>
<keyword evidence="1" id="KW-0812">Transmembrane</keyword>
<dbReference type="Proteomes" id="UP000179233">
    <property type="component" value="Unassembled WGS sequence"/>
</dbReference>
<name>A0A1G1VT52_9BACT</name>
<evidence type="ECO:0008006" key="4">
    <source>
        <dbReference type="Google" id="ProtNLM"/>
    </source>
</evidence>
<feature type="transmembrane region" description="Helical" evidence="1">
    <location>
        <begin position="260"/>
        <end position="290"/>
    </location>
</feature>
<dbReference type="AlphaFoldDB" id="A0A1G1VT52"/>
<feature type="transmembrane region" description="Helical" evidence="1">
    <location>
        <begin position="357"/>
        <end position="378"/>
    </location>
</feature>
<keyword evidence="1" id="KW-0472">Membrane</keyword>
<evidence type="ECO:0000313" key="3">
    <source>
        <dbReference type="Proteomes" id="UP000179233"/>
    </source>
</evidence>
<proteinExistence type="predicted"/>
<accession>A0A1G1VT52</accession>
<dbReference type="Pfam" id="PF26314">
    <property type="entry name" value="MptA_B_family"/>
    <property type="match status" value="1"/>
</dbReference>
<protein>
    <recommendedName>
        <fullName evidence="4">Glycosyltransferase RgtA/B/C/D-like domain-containing protein</fullName>
    </recommendedName>
</protein>
<evidence type="ECO:0000313" key="2">
    <source>
        <dbReference type="EMBL" id="OGY18540.1"/>
    </source>
</evidence>
<sequence length="480" mass="54570">MGKELKRYGITLAVLYAVYAVVSYLIFLRDDFLLERIAFLTDSPGFLEKGRELAKLLHVNSIPTLLYFLTVTAMFVVYAKALRLLRNQSSGQSTSSKIVLRYAAAFLITTFLSFPALSTDVFDYIASNRVLFVHHANPWIEPPQNFPQDPFIYLGSWKFRASVYGPVQFLTSSLIHVFAKDDLLMNVIGFKFMGGIFTLATIVLLKKWFQKYSPDNFLYGLALFAWNPLIHIEIVGNAHNDMVMAFFSLLGFYWFFEGRLMIAAAALALAVLAKVVAILFVPIFGWWLFLQGKRRDAVRFLSWFSLMTLGGFLSLGEGLRGFIGNLGVQLELYLRSFPTAVRFMFLKMGFEKGQAVWAEKLVTIPPFLLLLTGALSRIRRTGVIAGMVVIILLYLVLVSPMLQPWYLAWILPFAAILPRGRLQAVVLLSSYTSLLYYAVLFASFYLYPLNFFWQIAMLATIALPPLILGVIPQRWYTERQ</sequence>
<feature type="transmembrane region" description="Helical" evidence="1">
    <location>
        <begin position="384"/>
        <end position="417"/>
    </location>
</feature>
<organism evidence="2 3">
    <name type="scientific">Candidatus Chisholmbacteria bacterium RIFCSPHIGHO2_01_FULL_52_32</name>
    <dbReference type="NCBI Taxonomy" id="1797591"/>
    <lineage>
        <taxon>Bacteria</taxon>
        <taxon>Candidatus Chisholmiibacteriota</taxon>
    </lineage>
</organism>
<feature type="transmembrane region" description="Helical" evidence="1">
    <location>
        <begin position="7"/>
        <end position="27"/>
    </location>
</feature>